<protein>
    <submittedName>
        <fullName evidence="1">Uncharacterized protein</fullName>
    </submittedName>
</protein>
<name>A0AAD1U8G9_EUPCR</name>
<sequence length="250" mass="29048">MTKKKSESSLIKVHSRFKMHDNAHFTPLISEFELMTLMYKEDTDLSFITKLLTSNYSIVDIPLTSYVPIIDSSELSQVAGNLGQFEFLPTQGISQKYSRSKIIDLNKLREYAKQEIIILKQKEYIQKIRDAQAKTRRTPTQDKTIRVLDTMRSDPSESKDDRIPSFKEFTRFIKGLSDTRDGLTKNLLVSPNKTERRYLSPQPLKFSKNVNNSPMSFEQLKIFVEHNIKKFRVKGTMLQFPINEERAGKV</sequence>
<dbReference type="EMBL" id="CAMPGE010002178">
    <property type="protein sequence ID" value="CAI2360979.1"/>
    <property type="molecule type" value="Genomic_DNA"/>
</dbReference>
<proteinExistence type="predicted"/>
<dbReference type="Proteomes" id="UP001295684">
    <property type="component" value="Unassembled WGS sequence"/>
</dbReference>
<dbReference type="AlphaFoldDB" id="A0AAD1U8G9"/>
<gene>
    <name evidence="1" type="ORF">ECRASSUSDP1_LOCUS2288</name>
</gene>
<comment type="caution">
    <text evidence="1">The sequence shown here is derived from an EMBL/GenBank/DDBJ whole genome shotgun (WGS) entry which is preliminary data.</text>
</comment>
<evidence type="ECO:0000313" key="1">
    <source>
        <dbReference type="EMBL" id="CAI2360979.1"/>
    </source>
</evidence>
<organism evidence="1 2">
    <name type="scientific">Euplotes crassus</name>
    <dbReference type="NCBI Taxonomy" id="5936"/>
    <lineage>
        <taxon>Eukaryota</taxon>
        <taxon>Sar</taxon>
        <taxon>Alveolata</taxon>
        <taxon>Ciliophora</taxon>
        <taxon>Intramacronucleata</taxon>
        <taxon>Spirotrichea</taxon>
        <taxon>Hypotrichia</taxon>
        <taxon>Euplotida</taxon>
        <taxon>Euplotidae</taxon>
        <taxon>Moneuplotes</taxon>
    </lineage>
</organism>
<evidence type="ECO:0000313" key="2">
    <source>
        <dbReference type="Proteomes" id="UP001295684"/>
    </source>
</evidence>
<keyword evidence="2" id="KW-1185">Reference proteome</keyword>
<reference evidence="1" key="1">
    <citation type="submission" date="2023-07" db="EMBL/GenBank/DDBJ databases">
        <authorList>
            <consortium name="AG Swart"/>
            <person name="Singh M."/>
            <person name="Singh A."/>
            <person name="Seah K."/>
            <person name="Emmerich C."/>
        </authorList>
    </citation>
    <scope>NUCLEOTIDE SEQUENCE</scope>
    <source>
        <strain evidence="1">DP1</strain>
    </source>
</reference>
<accession>A0AAD1U8G9</accession>